<comment type="subunit">
    <text evidence="7">Homotrimer.</text>
</comment>
<keyword evidence="4 7" id="KW-0677">Repeat</keyword>
<dbReference type="InterPro" id="IPR007691">
    <property type="entry name" value="LpxD"/>
</dbReference>
<keyword evidence="1 7" id="KW-0444">Lipid biosynthesis</keyword>
<comment type="pathway">
    <text evidence="7">Bacterial outer membrane biogenesis; LPS lipid A biosynthesis.</text>
</comment>
<reference evidence="9 10" key="1">
    <citation type="submission" date="2018-06" db="EMBL/GenBank/DDBJ databases">
        <authorList>
            <consortium name="Pathogen Informatics"/>
            <person name="Doyle S."/>
        </authorList>
    </citation>
    <scope>NUCLEOTIDE SEQUENCE [LARGE SCALE GENOMIC DNA]</scope>
    <source>
        <strain evidence="9 10">NCTC10723</strain>
    </source>
</reference>
<keyword evidence="10" id="KW-1185">Reference proteome</keyword>
<sequence length="335" mass="36663">MRYHINDLINLLGCEIKGDLSLEYISGLAPFFQAQEDSITFASDEKFLKKLNETKAKVILVPDIPLPNIGKMYLVVKENPRTLMPKLLNFFKREIKPFEKMIEESSKIGRNVKLGPNVYVGHDVVIGDNVIIHPNVTIEEGVEIGSGTIIYSNVTIREFCKIGRNCVIQPGAVIGSDGFGFIKINGNNTKIEQIGSVIVEDNIEIGANTTIDRGAIGDTIIKKYTKIDNLVQIAHNDIIGENCLIISQVGIAGSVEVGNNTTLAGQVGVAGHLKIGNNVVIGAKSGVAGNVADNQILSGYPLIDHKEDLKIKISMKKLPELIRKVRELEKKIQEK</sequence>
<dbReference type="CDD" id="cd03352">
    <property type="entry name" value="LbH_LpxD"/>
    <property type="match status" value="1"/>
</dbReference>
<accession>A0A377GWC5</accession>
<feature type="active site" description="Proton acceptor" evidence="7">
    <location>
        <position position="235"/>
    </location>
</feature>
<evidence type="ECO:0000313" key="10">
    <source>
        <dbReference type="Proteomes" id="UP000255328"/>
    </source>
</evidence>
<keyword evidence="6 7" id="KW-0012">Acyltransferase</keyword>
<dbReference type="GO" id="GO:0009245">
    <property type="term" value="P:lipid A biosynthetic process"/>
    <property type="evidence" value="ECO:0007669"/>
    <property type="project" value="UniProtKB-UniRule"/>
</dbReference>
<dbReference type="Pfam" id="PF04613">
    <property type="entry name" value="LpxD"/>
    <property type="match status" value="1"/>
</dbReference>
<dbReference type="RefSeq" id="WP_115269434.1">
    <property type="nucleotide sequence ID" value="NZ_UGGU01000003.1"/>
</dbReference>
<evidence type="ECO:0000256" key="3">
    <source>
        <dbReference type="ARBA" id="ARBA00022679"/>
    </source>
</evidence>
<comment type="similarity">
    <text evidence="7">Belongs to the transferase hexapeptide repeat family. LpxD subfamily.</text>
</comment>
<dbReference type="OrthoDB" id="9784739at2"/>
<dbReference type="EMBL" id="UGGU01000003">
    <property type="protein sequence ID" value="STO31268.1"/>
    <property type="molecule type" value="Genomic_DNA"/>
</dbReference>
<dbReference type="InterPro" id="IPR020573">
    <property type="entry name" value="UDP_GlcNAc_AcTrfase_non-rep"/>
</dbReference>
<keyword evidence="5 7" id="KW-0443">Lipid metabolism</keyword>
<dbReference type="NCBIfam" id="NF002060">
    <property type="entry name" value="PRK00892.1"/>
    <property type="match status" value="1"/>
</dbReference>
<dbReference type="UniPathway" id="UPA00973"/>
<name>A0A377GWC5_9FUSO</name>
<dbReference type="PANTHER" id="PTHR43378:SF2">
    <property type="entry name" value="UDP-3-O-ACYLGLUCOSAMINE N-ACYLTRANSFERASE 1, MITOCHONDRIAL-RELATED"/>
    <property type="match status" value="1"/>
</dbReference>
<comment type="catalytic activity">
    <reaction evidence="7">
        <text>a UDP-3-O-[(3R)-3-hydroxyacyl]-alpha-D-glucosamine + a (3R)-hydroxyacyl-[ACP] = a UDP-2-N,3-O-bis[(3R)-3-hydroxyacyl]-alpha-D-glucosamine + holo-[ACP] + H(+)</text>
        <dbReference type="Rhea" id="RHEA:53836"/>
        <dbReference type="Rhea" id="RHEA-COMP:9685"/>
        <dbReference type="Rhea" id="RHEA-COMP:9945"/>
        <dbReference type="ChEBI" id="CHEBI:15378"/>
        <dbReference type="ChEBI" id="CHEBI:64479"/>
        <dbReference type="ChEBI" id="CHEBI:78827"/>
        <dbReference type="ChEBI" id="CHEBI:137740"/>
        <dbReference type="ChEBI" id="CHEBI:137748"/>
        <dbReference type="EC" id="2.3.1.191"/>
    </reaction>
</comment>
<feature type="domain" description="UDP-3-O-[3-hydroxymyristoyl] glucosamine N-acyltransferase non-repeat region" evidence="8">
    <location>
        <begin position="25"/>
        <end position="89"/>
    </location>
</feature>
<dbReference type="EC" id="2.3.1.191" evidence="7"/>
<proteinExistence type="inferred from homology"/>
<keyword evidence="3 7" id="KW-0808">Transferase</keyword>
<evidence type="ECO:0000256" key="6">
    <source>
        <dbReference type="ARBA" id="ARBA00023315"/>
    </source>
</evidence>
<evidence type="ECO:0000256" key="7">
    <source>
        <dbReference type="HAMAP-Rule" id="MF_00523"/>
    </source>
</evidence>
<evidence type="ECO:0000256" key="2">
    <source>
        <dbReference type="ARBA" id="ARBA00022556"/>
    </source>
</evidence>
<evidence type="ECO:0000256" key="5">
    <source>
        <dbReference type="ARBA" id="ARBA00023098"/>
    </source>
</evidence>
<dbReference type="Pfam" id="PF00132">
    <property type="entry name" value="Hexapep"/>
    <property type="match status" value="2"/>
</dbReference>
<dbReference type="NCBIfam" id="TIGR01853">
    <property type="entry name" value="lipid_A_lpxD"/>
    <property type="match status" value="1"/>
</dbReference>
<dbReference type="InterPro" id="IPR001451">
    <property type="entry name" value="Hexapep"/>
</dbReference>
<organism evidence="9 10">
    <name type="scientific">Fusobacterium necrogenes</name>
    <dbReference type="NCBI Taxonomy" id="858"/>
    <lineage>
        <taxon>Bacteria</taxon>
        <taxon>Fusobacteriati</taxon>
        <taxon>Fusobacteriota</taxon>
        <taxon>Fusobacteriia</taxon>
        <taxon>Fusobacteriales</taxon>
        <taxon>Fusobacteriaceae</taxon>
        <taxon>Fusobacterium</taxon>
    </lineage>
</organism>
<dbReference type="GO" id="GO:0016020">
    <property type="term" value="C:membrane"/>
    <property type="evidence" value="ECO:0007669"/>
    <property type="project" value="GOC"/>
</dbReference>
<dbReference type="Proteomes" id="UP000255328">
    <property type="component" value="Unassembled WGS sequence"/>
</dbReference>
<dbReference type="SUPFAM" id="SSF51161">
    <property type="entry name" value="Trimeric LpxA-like enzymes"/>
    <property type="match status" value="1"/>
</dbReference>
<evidence type="ECO:0000259" key="8">
    <source>
        <dbReference type="Pfam" id="PF04613"/>
    </source>
</evidence>
<protein>
    <recommendedName>
        <fullName evidence="7">UDP-3-O-acylglucosamine N-acyltransferase</fullName>
        <ecNumber evidence="7">2.3.1.191</ecNumber>
    </recommendedName>
</protein>
<keyword evidence="2 7" id="KW-0441">Lipid A biosynthesis</keyword>
<dbReference type="GO" id="GO:0103118">
    <property type="term" value="F:UDP-3-O-[(3R)-3-hydroxyacyl]-glucosamine N-acyltransferase activity"/>
    <property type="evidence" value="ECO:0007669"/>
    <property type="project" value="UniProtKB-EC"/>
</dbReference>
<evidence type="ECO:0000256" key="1">
    <source>
        <dbReference type="ARBA" id="ARBA00022516"/>
    </source>
</evidence>
<dbReference type="AlphaFoldDB" id="A0A377GWC5"/>
<dbReference type="InterPro" id="IPR018357">
    <property type="entry name" value="Hexapep_transf_CS"/>
</dbReference>
<gene>
    <name evidence="7 9" type="primary">lpxD</name>
    <name evidence="9" type="ORF">NCTC10723_00713</name>
</gene>
<comment type="function">
    <text evidence="7">Catalyzes the N-acylation of UDP-3-O-acylglucosamine using 3-hydroxyacyl-ACP as the acyl donor. Is involved in the biosynthesis of lipid A, a phosphorylated glycolipid that anchors the lipopolysaccharide to the outer membrane of the cell.</text>
</comment>
<dbReference type="Pfam" id="PF14602">
    <property type="entry name" value="Hexapep_2"/>
    <property type="match status" value="1"/>
</dbReference>
<dbReference type="Gene3D" id="3.40.1390.10">
    <property type="entry name" value="MurE/MurF, N-terminal domain"/>
    <property type="match status" value="1"/>
</dbReference>
<dbReference type="InterPro" id="IPR011004">
    <property type="entry name" value="Trimer_LpxA-like_sf"/>
</dbReference>
<dbReference type="HAMAP" id="MF_00523">
    <property type="entry name" value="LpxD"/>
    <property type="match status" value="1"/>
</dbReference>
<dbReference type="PROSITE" id="PS00101">
    <property type="entry name" value="HEXAPEP_TRANSFERASES"/>
    <property type="match status" value="2"/>
</dbReference>
<dbReference type="PANTHER" id="PTHR43378">
    <property type="entry name" value="UDP-3-O-ACYLGLUCOSAMINE N-ACYLTRANSFERASE"/>
    <property type="match status" value="1"/>
</dbReference>
<dbReference type="Gene3D" id="2.160.10.10">
    <property type="entry name" value="Hexapeptide repeat proteins"/>
    <property type="match status" value="1"/>
</dbReference>
<dbReference type="GO" id="GO:0016410">
    <property type="term" value="F:N-acyltransferase activity"/>
    <property type="evidence" value="ECO:0007669"/>
    <property type="project" value="InterPro"/>
</dbReference>
<evidence type="ECO:0000313" key="9">
    <source>
        <dbReference type="EMBL" id="STO31268.1"/>
    </source>
</evidence>
<evidence type="ECO:0000256" key="4">
    <source>
        <dbReference type="ARBA" id="ARBA00022737"/>
    </source>
</evidence>